<evidence type="ECO:0000313" key="3">
    <source>
        <dbReference type="EMBL" id="NKE70516.1"/>
    </source>
</evidence>
<dbReference type="GO" id="GO:0008270">
    <property type="term" value="F:zinc ion binding"/>
    <property type="evidence" value="ECO:0007669"/>
    <property type="project" value="UniProtKB-KW"/>
</dbReference>
<protein>
    <submittedName>
        <fullName evidence="3">6-bladed beta-propeller</fullName>
    </submittedName>
</protein>
<evidence type="ECO:0000256" key="2">
    <source>
        <dbReference type="PROSITE-ProRule" id="PRU00504"/>
    </source>
</evidence>
<feature type="repeat" description="NHL" evidence="2">
    <location>
        <begin position="209"/>
        <end position="252"/>
    </location>
</feature>
<dbReference type="PANTHER" id="PTHR24104">
    <property type="entry name" value="E3 UBIQUITIN-PROTEIN LIGASE NHLRC1-RELATED"/>
    <property type="match status" value="1"/>
</dbReference>
<dbReference type="InterPro" id="IPR050952">
    <property type="entry name" value="TRIM-NHL_E3_ligases"/>
</dbReference>
<name>A0A7X6DNJ3_9BACT</name>
<dbReference type="SMART" id="SM00135">
    <property type="entry name" value="LY"/>
    <property type="match status" value="2"/>
</dbReference>
<dbReference type="EMBL" id="VTOW01000001">
    <property type="protein sequence ID" value="NKE70516.1"/>
    <property type="molecule type" value="Genomic_DNA"/>
</dbReference>
<sequence length="354" mass="39533">MRGKRLKSRGVLRNPLIGIILLGLVACAGAPVEKQPTIFWPEPPDPPKITFVQNLTQPKDAGVKPSWFKRVIHFIFGEKEPPYLIRPSGVTVDEEGGVYIGDTGLQVVHYFNQKNHEYRQYFRLPEPYGRLKNPIGVAVDGAKRLYVTDADLNRVFVYDPEGESVRIIGREGEMERISGIAIDRSRERLYVVDTMGHRVLVYSLEGEKQGEIGKRGVGNGELNFPTYATVDHDGRLYISDSLNFRVQVFDAEGQFQSQIGSLGATLGQFSRPKGIAVDGANHLYVVDTLYDNVQIFNSSGELLLHFGRSGVEPGFFWLPSGIAIDREGKIYVADSYNQRVQVFQLLEGESVPSS</sequence>
<feature type="repeat" description="NHL" evidence="2">
    <location>
        <begin position="256"/>
        <end position="299"/>
    </location>
</feature>
<comment type="caution">
    <text evidence="3">The sequence shown here is derived from an EMBL/GenBank/DDBJ whole genome shotgun (WGS) entry which is preliminary data.</text>
</comment>
<dbReference type="Pfam" id="PF01436">
    <property type="entry name" value="NHL"/>
    <property type="match status" value="1"/>
</dbReference>
<dbReference type="SUPFAM" id="SSF101898">
    <property type="entry name" value="NHL repeat"/>
    <property type="match status" value="1"/>
</dbReference>
<evidence type="ECO:0000256" key="1">
    <source>
        <dbReference type="ARBA" id="ARBA00022737"/>
    </source>
</evidence>
<dbReference type="InterPro" id="IPR011042">
    <property type="entry name" value="6-blade_b-propeller_TolB-like"/>
</dbReference>
<dbReference type="CDD" id="cd14962">
    <property type="entry name" value="NHL_like_6"/>
    <property type="match status" value="1"/>
</dbReference>
<accession>A0A7X6DNJ3</accession>
<keyword evidence="1" id="KW-0677">Repeat</keyword>
<dbReference type="InterPro" id="IPR000033">
    <property type="entry name" value="LDLR_classB_rpt"/>
</dbReference>
<organism evidence="3 4">
    <name type="scientific">Candidatus Manganitrophus noduliformans</name>
    <dbReference type="NCBI Taxonomy" id="2606439"/>
    <lineage>
        <taxon>Bacteria</taxon>
        <taxon>Pseudomonadati</taxon>
        <taxon>Nitrospirota</taxon>
        <taxon>Nitrospiria</taxon>
        <taxon>Candidatus Troglogloeales</taxon>
        <taxon>Candidatus Manganitrophaceae</taxon>
        <taxon>Candidatus Manganitrophus</taxon>
    </lineage>
</organism>
<gene>
    <name evidence="3" type="ORF">MNODULE_07160</name>
</gene>
<proteinExistence type="predicted"/>
<dbReference type="PANTHER" id="PTHR24104:SF25">
    <property type="entry name" value="PROTEIN LIN-41"/>
    <property type="match status" value="1"/>
</dbReference>
<reference evidence="3 4" key="1">
    <citation type="journal article" date="2020" name="Nature">
        <title>Bacterial chemolithoautotrophy via manganese oxidation.</title>
        <authorList>
            <person name="Yu H."/>
            <person name="Leadbetter J.R."/>
        </authorList>
    </citation>
    <scope>NUCLEOTIDE SEQUENCE [LARGE SCALE GENOMIC DNA]</scope>
    <source>
        <strain evidence="3 4">Mn-1</strain>
    </source>
</reference>
<feature type="repeat" description="NHL" evidence="2">
    <location>
        <begin position="306"/>
        <end position="346"/>
    </location>
</feature>
<dbReference type="Proteomes" id="UP000534783">
    <property type="component" value="Unassembled WGS sequence"/>
</dbReference>
<dbReference type="AlphaFoldDB" id="A0A7X6DNJ3"/>
<dbReference type="Pfam" id="PF17170">
    <property type="entry name" value="DUF5128"/>
    <property type="match status" value="2"/>
</dbReference>
<evidence type="ECO:0000313" key="4">
    <source>
        <dbReference type="Proteomes" id="UP000534783"/>
    </source>
</evidence>
<keyword evidence="4" id="KW-1185">Reference proteome</keyword>
<dbReference type="PROSITE" id="PS51257">
    <property type="entry name" value="PROKAR_LIPOPROTEIN"/>
    <property type="match status" value="1"/>
</dbReference>
<feature type="repeat" description="NHL" evidence="2">
    <location>
        <begin position="162"/>
        <end position="205"/>
    </location>
</feature>
<dbReference type="PROSITE" id="PS51125">
    <property type="entry name" value="NHL"/>
    <property type="match status" value="5"/>
</dbReference>
<dbReference type="InterPro" id="IPR001258">
    <property type="entry name" value="NHL_repeat"/>
</dbReference>
<feature type="repeat" description="NHL" evidence="2">
    <location>
        <begin position="129"/>
        <end position="161"/>
    </location>
</feature>
<dbReference type="Gene3D" id="2.120.10.30">
    <property type="entry name" value="TolB, C-terminal domain"/>
    <property type="match status" value="3"/>
</dbReference>